<keyword evidence="11" id="KW-0472">Membrane</keyword>
<keyword evidence="10" id="KW-0539">Nucleus</keyword>
<evidence type="ECO:0000256" key="6">
    <source>
        <dbReference type="ARBA" id="ARBA00022617"/>
    </source>
</evidence>
<organism evidence="15 16">
    <name type="scientific">Vitis vinifera</name>
    <name type="common">Grape</name>
    <dbReference type="NCBI Taxonomy" id="29760"/>
    <lineage>
        <taxon>Eukaryota</taxon>
        <taxon>Viridiplantae</taxon>
        <taxon>Streptophyta</taxon>
        <taxon>Embryophyta</taxon>
        <taxon>Tracheophyta</taxon>
        <taxon>Spermatophyta</taxon>
        <taxon>Magnoliopsida</taxon>
        <taxon>eudicotyledons</taxon>
        <taxon>Gunneridae</taxon>
        <taxon>Pentapetalae</taxon>
        <taxon>rosids</taxon>
        <taxon>Vitales</taxon>
        <taxon>Vitaceae</taxon>
        <taxon>Viteae</taxon>
        <taxon>Vitis</taxon>
    </lineage>
</organism>
<dbReference type="InterPro" id="IPR009057">
    <property type="entry name" value="Homeodomain-like_sf"/>
</dbReference>
<dbReference type="EC" id="1.11.1.11" evidence="4"/>
<dbReference type="PANTHER" id="PTHR31356:SF36">
    <property type="entry name" value="L-ASCORBATE PEROXIDASE 3"/>
    <property type="match status" value="1"/>
</dbReference>
<dbReference type="Gene3D" id="1.10.10.60">
    <property type="entry name" value="Homeodomain-like"/>
    <property type="match status" value="2"/>
</dbReference>
<evidence type="ECO:0000256" key="8">
    <source>
        <dbReference type="ARBA" id="ARBA00023002"/>
    </source>
</evidence>
<name>A0ABY9BKX3_VITVI</name>
<dbReference type="Gene3D" id="1.10.520.10">
    <property type="match status" value="1"/>
</dbReference>
<dbReference type="PROSITE" id="PS50873">
    <property type="entry name" value="PEROXIDASE_4"/>
    <property type="match status" value="1"/>
</dbReference>
<accession>A0ABY9BKX3</accession>
<dbReference type="PROSITE" id="PS51294">
    <property type="entry name" value="HTH_MYB"/>
    <property type="match status" value="2"/>
</dbReference>
<keyword evidence="16" id="KW-1185">Reference proteome</keyword>
<evidence type="ECO:0000256" key="2">
    <source>
        <dbReference type="ARBA" id="ARBA00004123"/>
    </source>
</evidence>
<gene>
    <name evidence="15" type="ORF">VitviT2T_003116</name>
</gene>
<evidence type="ECO:0000256" key="9">
    <source>
        <dbReference type="ARBA" id="ARBA00023004"/>
    </source>
</evidence>
<evidence type="ECO:0000256" key="4">
    <source>
        <dbReference type="ARBA" id="ARBA00012940"/>
    </source>
</evidence>
<dbReference type="SUPFAM" id="SSF46689">
    <property type="entry name" value="Homeodomain-like"/>
    <property type="match status" value="1"/>
</dbReference>
<keyword evidence="7" id="KW-0479">Metal-binding</keyword>
<proteinExistence type="inferred from homology"/>
<keyword evidence="11" id="KW-0812">Transmembrane</keyword>
<dbReference type="CDD" id="cd00691">
    <property type="entry name" value="ascorbate_peroxidase"/>
    <property type="match status" value="1"/>
</dbReference>
<sequence>MALPVVDTDYLKEIDKARRDLRALIASKNCAPIMLRLAWHDAGTYDVHTKTGGPNGSIRTEEEYSHGSNNGLKIAIDFCEEVKSKYPKITYADLYQLSGVVAVEITGGPTIDFVPGRKDSMISPKEGRLPAAKKGVSHLRDIFYRMGLSGKDIVALSGGHTLGRAHPERSGFDGPWTKNPLKFDNSYFVELLQGESEGLLKLPTDKALLDDPEFRGYVELYAKDEDAFFRDYAVSHKKLSELGFTPSSSSGSKVIAKDSTVLAQSAVGVVVAAAVVILSYFYEVRKRMNSMGRSPCCEKAHTNKGAWTKEEDDRLIAYIRAHGEGCWRSLPKAAGLLRCGKSCRLRWINYLRPDLKRGNFTEEEDELIIKLHSLLGNKWSLIAGRLPGRTDNEIKNYWNTHIRRKLLNRGIDPSTHRPINEPSPDVTTISFAAAVKEEEKINISSTGGFGCKTEKNPVTEKCPDLNLELRISPPYQPQAETPLKTGGRSSSTTLCFACSLGIPNSEECSCSIGTSSGSSSSGYDFLGLTSGVLDYRGLEMK</sequence>
<evidence type="ECO:0000259" key="13">
    <source>
        <dbReference type="PROSITE" id="PS50873"/>
    </source>
</evidence>
<dbReference type="Pfam" id="PF00141">
    <property type="entry name" value="peroxidase"/>
    <property type="match status" value="1"/>
</dbReference>
<dbReference type="PROSITE" id="PS50090">
    <property type="entry name" value="MYB_LIKE"/>
    <property type="match status" value="2"/>
</dbReference>
<dbReference type="Pfam" id="PF00249">
    <property type="entry name" value="Myb_DNA-binding"/>
    <property type="match status" value="2"/>
</dbReference>
<keyword evidence="5" id="KW-0575">Peroxidase</keyword>
<evidence type="ECO:0000256" key="7">
    <source>
        <dbReference type="ARBA" id="ARBA00022723"/>
    </source>
</evidence>
<feature type="domain" description="HTH myb-type" evidence="14">
    <location>
        <begin position="352"/>
        <end position="406"/>
    </location>
</feature>
<dbReference type="EMBL" id="CP126650">
    <property type="protein sequence ID" value="WJZ83431.1"/>
    <property type="molecule type" value="Genomic_DNA"/>
</dbReference>
<dbReference type="PRINTS" id="PR00459">
    <property type="entry name" value="ASPEROXIDASE"/>
</dbReference>
<dbReference type="PROSITE" id="PS00435">
    <property type="entry name" value="PEROXIDASE_1"/>
    <property type="match status" value="1"/>
</dbReference>
<keyword evidence="11" id="KW-1133">Transmembrane helix</keyword>
<dbReference type="InterPro" id="IPR017930">
    <property type="entry name" value="Myb_dom"/>
</dbReference>
<comment type="subcellular location">
    <subcellularLocation>
        <location evidence="2">Nucleus</location>
    </subcellularLocation>
</comment>
<evidence type="ECO:0000313" key="15">
    <source>
        <dbReference type="EMBL" id="WJZ83431.1"/>
    </source>
</evidence>
<evidence type="ECO:0000256" key="1">
    <source>
        <dbReference type="ARBA" id="ARBA00001970"/>
    </source>
</evidence>
<dbReference type="PRINTS" id="PR00458">
    <property type="entry name" value="PEROXIDASE"/>
</dbReference>
<dbReference type="InterPro" id="IPR002016">
    <property type="entry name" value="Haem_peroxidase"/>
</dbReference>
<evidence type="ECO:0000313" key="16">
    <source>
        <dbReference type="Proteomes" id="UP001227230"/>
    </source>
</evidence>
<keyword evidence="9" id="KW-0408">Iron</keyword>
<dbReference type="InterPro" id="IPR019794">
    <property type="entry name" value="Peroxidases_AS"/>
</dbReference>
<evidence type="ECO:0000259" key="14">
    <source>
        <dbReference type="PROSITE" id="PS51294"/>
    </source>
</evidence>
<feature type="transmembrane region" description="Helical" evidence="11">
    <location>
        <begin position="261"/>
        <end position="282"/>
    </location>
</feature>
<feature type="domain" description="Myb-like" evidence="12">
    <location>
        <begin position="352"/>
        <end position="402"/>
    </location>
</feature>
<comment type="cofactor">
    <cofactor evidence="1">
        <name>heme b</name>
        <dbReference type="ChEBI" id="CHEBI:60344"/>
    </cofactor>
</comment>
<dbReference type="InterPro" id="IPR019793">
    <property type="entry name" value="Peroxidases_heam-ligand_BS"/>
</dbReference>
<dbReference type="Gene3D" id="1.10.420.10">
    <property type="entry name" value="Peroxidase, domain 2"/>
    <property type="match status" value="1"/>
</dbReference>
<dbReference type="InterPro" id="IPR001005">
    <property type="entry name" value="SANT/Myb"/>
</dbReference>
<dbReference type="Proteomes" id="UP001227230">
    <property type="component" value="Chromosome 3"/>
</dbReference>
<dbReference type="InterPro" id="IPR044831">
    <property type="entry name" value="Ccp1-like"/>
</dbReference>
<dbReference type="CDD" id="cd00167">
    <property type="entry name" value="SANT"/>
    <property type="match status" value="2"/>
</dbReference>
<keyword evidence="6" id="KW-0349">Heme</keyword>
<evidence type="ECO:0000256" key="10">
    <source>
        <dbReference type="ARBA" id="ARBA00023242"/>
    </source>
</evidence>
<evidence type="ECO:0000259" key="12">
    <source>
        <dbReference type="PROSITE" id="PS50090"/>
    </source>
</evidence>
<dbReference type="PANTHER" id="PTHR31356">
    <property type="entry name" value="THYLAKOID LUMENAL 29 KDA PROTEIN, CHLOROPLASTIC-RELATED"/>
    <property type="match status" value="1"/>
</dbReference>
<protein>
    <recommendedName>
        <fullName evidence="4">L-ascorbate peroxidase</fullName>
        <ecNumber evidence="4">1.11.1.11</ecNumber>
    </recommendedName>
</protein>
<dbReference type="InterPro" id="IPR010255">
    <property type="entry name" value="Haem_peroxidase_sf"/>
</dbReference>
<comment type="similarity">
    <text evidence="3">Belongs to the peroxidase family. Ascorbate peroxidase subfamily.</text>
</comment>
<reference evidence="15 16" key="1">
    <citation type="journal article" date="2023" name="Hortic Res">
        <title>The complete reference genome for grapevine (Vitis vinifera L.) genetics and breeding.</title>
        <authorList>
            <person name="Shi X."/>
            <person name="Cao S."/>
            <person name="Wang X."/>
            <person name="Huang S."/>
            <person name="Wang Y."/>
            <person name="Liu Z."/>
            <person name="Liu W."/>
            <person name="Leng X."/>
            <person name="Peng Y."/>
            <person name="Wang N."/>
            <person name="Wang Y."/>
            <person name="Ma Z."/>
            <person name="Xu X."/>
            <person name="Zhang F."/>
            <person name="Xue H."/>
            <person name="Zhong H."/>
            <person name="Wang Y."/>
            <person name="Zhang K."/>
            <person name="Velt A."/>
            <person name="Avia K."/>
            <person name="Holtgrawe D."/>
            <person name="Grimplet J."/>
            <person name="Matus J.T."/>
            <person name="Ware D."/>
            <person name="Wu X."/>
            <person name="Wang H."/>
            <person name="Liu C."/>
            <person name="Fang Y."/>
            <person name="Rustenholz C."/>
            <person name="Cheng Z."/>
            <person name="Xiao H."/>
            <person name="Zhou Y."/>
        </authorList>
    </citation>
    <scope>NUCLEOTIDE SEQUENCE [LARGE SCALE GENOMIC DNA]</scope>
    <source>
        <strain evidence="16">cv. Pinot noir / PN40024</strain>
        <tissue evidence="15">Leaf</tissue>
    </source>
</reference>
<dbReference type="InterPro" id="IPR002207">
    <property type="entry name" value="Peroxidase_I"/>
</dbReference>
<dbReference type="PROSITE" id="PS00436">
    <property type="entry name" value="PEROXIDASE_2"/>
    <property type="match status" value="1"/>
</dbReference>
<evidence type="ECO:0000256" key="3">
    <source>
        <dbReference type="ARBA" id="ARBA00006873"/>
    </source>
</evidence>
<feature type="domain" description="HTH myb-type" evidence="14">
    <location>
        <begin position="299"/>
        <end position="351"/>
    </location>
</feature>
<evidence type="ECO:0000256" key="11">
    <source>
        <dbReference type="SAM" id="Phobius"/>
    </source>
</evidence>
<evidence type="ECO:0000256" key="5">
    <source>
        <dbReference type="ARBA" id="ARBA00022559"/>
    </source>
</evidence>
<dbReference type="SUPFAM" id="SSF48113">
    <property type="entry name" value="Heme-dependent peroxidases"/>
    <property type="match status" value="1"/>
</dbReference>
<dbReference type="SMART" id="SM00717">
    <property type="entry name" value="SANT"/>
    <property type="match status" value="2"/>
</dbReference>
<keyword evidence="8" id="KW-0560">Oxidoreductase</keyword>
<feature type="domain" description="Myb-like" evidence="12">
    <location>
        <begin position="299"/>
        <end position="351"/>
    </location>
</feature>
<feature type="domain" description="Plant heme peroxidase family profile" evidence="13">
    <location>
        <begin position="31"/>
        <end position="251"/>
    </location>
</feature>